<dbReference type="Pfam" id="PF10346">
    <property type="entry name" value="Con-6"/>
    <property type="match status" value="2"/>
</dbReference>
<organism evidence="2 3">
    <name type="scientific">Dichomitus squalens</name>
    <dbReference type="NCBI Taxonomy" id="114155"/>
    <lineage>
        <taxon>Eukaryota</taxon>
        <taxon>Fungi</taxon>
        <taxon>Dikarya</taxon>
        <taxon>Basidiomycota</taxon>
        <taxon>Agaricomycotina</taxon>
        <taxon>Agaricomycetes</taxon>
        <taxon>Polyporales</taxon>
        <taxon>Polyporaceae</taxon>
        <taxon>Dichomitus</taxon>
    </lineage>
</organism>
<protein>
    <submittedName>
        <fullName evidence="2">Conidiation protein 6-domain-containing protein</fullName>
    </submittedName>
</protein>
<feature type="compositionally biased region" description="Polar residues" evidence="1">
    <location>
        <begin position="1"/>
        <end position="15"/>
    </location>
</feature>
<evidence type="ECO:0000313" key="2">
    <source>
        <dbReference type="EMBL" id="TBU61530.1"/>
    </source>
</evidence>
<dbReference type="AlphaFoldDB" id="A0A4Q9Q390"/>
<dbReference type="GO" id="GO:0005737">
    <property type="term" value="C:cytoplasm"/>
    <property type="evidence" value="ECO:0007669"/>
    <property type="project" value="TreeGrafter"/>
</dbReference>
<keyword evidence="3" id="KW-1185">Reference proteome</keyword>
<dbReference type="InterPro" id="IPR052670">
    <property type="entry name" value="UPF0654_domain"/>
</dbReference>
<dbReference type="InterPro" id="IPR018824">
    <property type="entry name" value="Conidiation-specific_6"/>
</dbReference>
<feature type="region of interest" description="Disordered" evidence="1">
    <location>
        <begin position="1"/>
        <end position="44"/>
    </location>
</feature>
<dbReference type="Proteomes" id="UP000292082">
    <property type="component" value="Unassembled WGS sequence"/>
</dbReference>
<evidence type="ECO:0000313" key="3">
    <source>
        <dbReference type="Proteomes" id="UP000292082"/>
    </source>
</evidence>
<dbReference type="PANTHER" id="PTHR36576">
    <property type="entry name" value="UPF0654 PROTEIN C11D3.01C-RELATED"/>
    <property type="match status" value="1"/>
</dbReference>
<sequence length="95" mass="10460">MSSSVTGSSMANNQIRGHKAAINNPKVSEDAKERSRQAMEELSQTDEAKYISEGLQEQKDPVRQNAGYKATLSNPQVSEEAKQHAREVLEESDAL</sequence>
<gene>
    <name evidence="2" type="ORF">BD310DRAFT_920922</name>
</gene>
<dbReference type="OMA" id="NEMRGYK"/>
<feature type="compositionally biased region" description="Basic and acidic residues" evidence="1">
    <location>
        <begin position="79"/>
        <end position="89"/>
    </location>
</feature>
<accession>A0A4Q9Q390</accession>
<dbReference type="PANTHER" id="PTHR36576:SF1">
    <property type="entry name" value="UPF0654 PROTEIN C11D3.01C-RELATED"/>
    <property type="match status" value="1"/>
</dbReference>
<proteinExistence type="predicted"/>
<feature type="compositionally biased region" description="Basic and acidic residues" evidence="1">
    <location>
        <begin position="27"/>
        <end position="39"/>
    </location>
</feature>
<name>A0A4Q9Q390_9APHY</name>
<dbReference type="EMBL" id="ML145098">
    <property type="protein sequence ID" value="TBU61530.1"/>
    <property type="molecule type" value="Genomic_DNA"/>
</dbReference>
<reference evidence="2 3" key="1">
    <citation type="submission" date="2019-01" db="EMBL/GenBank/DDBJ databases">
        <title>Draft genome sequences of three monokaryotic isolates of the white-rot basidiomycete fungus Dichomitus squalens.</title>
        <authorList>
            <consortium name="DOE Joint Genome Institute"/>
            <person name="Lopez S.C."/>
            <person name="Andreopoulos B."/>
            <person name="Pangilinan J."/>
            <person name="Lipzen A."/>
            <person name="Riley R."/>
            <person name="Ahrendt S."/>
            <person name="Ng V."/>
            <person name="Barry K."/>
            <person name="Daum C."/>
            <person name="Grigoriev I.V."/>
            <person name="Hilden K.S."/>
            <person name="Makela M.R."/>
            <person name="de Vries R.P."/>
        </authorList>
    </citation>
    <scope>NUCLEOTIDE SEQUENCE [LARGE SCALE GENOMIC DNA]</scope>
    <source>
        <strain evidence="2 3">CBS 464.89</strain>
    </source>
</reference>
<evidence type="ECO:0000256" key="1">
    <source>
        <dbReference type="SAM" id="MobiDB-lite"/>
    </source>
</evidence>
<feature type="region of interest" description="Disordered" evidence="1">
    <location>
        <begin position="70"/>
        <end position="95"/>
    </location>
</feature>